<reference evidence="3" key="1">
    <citation type="journal article" date="2014" name="Proc. Natl. Acad. Sci. U.S.A.">
        <title>Extensive sampling of basidiomycete genomes demonstrates inadequacy of the white-rot/brown-rot paradigm for wood decay fungi.</title>
        <authorList>
            <person name="Riley R."/>
            <person name="Salamov A.A."/>
            <person name="Brown D.W."/>
            <person name="Nagy L.G."/>
            <person name="Floudas D."/>
            <person name="Held B.W."/>
            <person name="Levasseur A."/>
            <person name="Lombard V."/>
            <person name="Morin E."/>
            <person name="Otillar R."/>
            <person name="Lindquist E.A."/>
            <person name="Sun H."/>
            <person name="LaButti K.M."/>
            <person name="Schmutz J."/>
            <person name="Jabbour D."/>
            <person name="Luo H."/>
            <person name="Baker S.E."/>
            <person name="Pisabarro A.G."/>
            <person name="Walton J.D."/>
            <person name="Blanchette R.A."/>
            <person name="Henrissat B."/>
            <person name="Martin F."/>
            <person name="Cullen D."/>
            <person name="Hibbett D.S."/>
            <person name="Grigoriev I.V."/>
        </authorList>
    </citation>
    <scope>NUCLEOTIDE SEQUENCE [LARGE SCALE GENOMIC DNA]</scope>
    <source>
        <strain evidence="3">CBS 339.88</strain>
    </source>
</reference>
<name>A0A067TGN4_GALM3</name>
<feature type="compositionally biased region" description="Basic and acidic residues" evidence="1">
    <location>
        <begin position="1"/>
        <end position="11"/>
    </location>
</feature>
<protein>
    <submittedName>
        <fullName evidence="2">Uncharacterized protein</fullName>
    </submittedName>
</protein>
<dbReference type="AlphaFoldDB" id="A0A067TGN4"/>
<feature type="compositionally biased region" description="Low complexity" evidence="1">
    <location>
        <begin position="28"/>
        <end position="43"/>
    </location>
</feature>
<keyword evidence="3" id="KW-1185">Reference proteome</keyword>
<evidence type="ECO:0000313" key="2">
    <source>
        <dbReference type="EMBL" id="KDR78143.1"/>
    </source>
</evidence>
<feature type="compositionally biased region" description="Polar residues" evidence="1">
    <location>
        <begin position="51"/>
        <end position="66"/>
    </location>
</feature>
<dbReference type="EMBL" id="KL142375">
    <property type="protein sequence ID" value="KDR78143.1"/>
    <property type="molecule type" value="Genomic_DNA"/>
</dbReference>
<accession>A0A067TGN4</accession>
<organism evidence="2 3">
    <name type="scientific">Galerina marginata (strain CBS 339.88)</name>
    <dbReference type="NCBI Taxonomy" id="685588"/>
    <lineage>
        <taxon>Eukaryota</taxon>
        <taxon>Fungi</taxon>
        <taxon>Dikarya</taxon>
        <taxon>Basidiomycota</taxon>
        <taxon>Agaricomycotina</taxon>
        <taxon>Agaricomycetes</taxon>
        <taxon>Agaricomycetidae</taxon>
        <taxon>Agaricales</taxon>
        <taxon>Agaricineae</taxon>
        <taxon>Strophariaceae</taxon>
        <taxon>Galerina</taxon>
    </lineage>
</organism>
<dbReference type="HOGENOM" id="CLU_2359907_0_0_1"/>
<evidence type="ECO:0000256" key="1">
    <source>
        <dbReference type="SAM" id="MobiDB-lite"/>
    </source>
</evidence>
<gene>
    <name evidence="2" type="ORF">GALMADRAFT_1303792</name>
</gene>
<proteinExistence type="predicted"/>
<dbReference type="Proteomes" id="UP000027222">
    <property type="component" value="Unassembled WGS sequence"/>
</dbReference>
<sequence length="96" mass="10088">MSGHDQHDRASIARGIRGGAPGRQVQTRGRGTSTPSSSIPISSNRAVTRMPNATMSRGVDSSSRARASILQSARQVGIQGGTFNTAGAHQLNFTFH</sequence>
<feature type="region of interest" description="Disordered" evidence="1">
    <location>
        <begin position="1"/>
        <end position="66"/>
    </location>
</feature>
<evidence type="ECO:0000313" key="3">
    <source>
        <dbReference type="Proteomes" id="UP000027222"/>
    </source>
</evidence>